<dbReference type="PROSITE" id="PS00463">
    <property type="entry name" value="ZN2_CY6_FUNGAL_1"/>
    <property type="match status" value="1"/>
</dbReference>
<name>S3D8X9_GLAL2</name>
<gene>
    <name evidence="4" type="ORF">GLAREA_07188</name>
</gene>
<dbReference type="AlphaFoldDB" id="S3D8X9"/>
<dbReference type="STRING" id="1116229.S3D8X9"/>
<dbReference type="Gene3D" id="4.10.240.10">
    <property type="entry name" value="Zn(2)-C6 fungal-type DNA-binding domain"/>
    <property type="match status" value="1"/>
</dbReference>
<evidence type="ECO:0000313" key="5">
    <source>
        <dbReference type="Proteomes" id="UP000016922"/>
    </source>
</evidence>
<evidence type="ECO:0000256" key="1">
    <source>
        <dbReference type="ARBA" id="ARBA00023242"/>
    </source>
</evidence>
<reference evidence="4 5" key="1">
    <citation type="journal article" date="2013" name="BMC Genomics">
        <title>Genomics-driven discovery of the pneumocandin biosynthetic gene cluster in the fungus Glarea lozoyensis.</title>
        <authorList>
            <person name="Chen L."/>
            <person name="Yue Q."/>
            <person name="Zhang X."/>
            <person name="Xiang M."/>
            <person name="Wang C."/>
            <person name="Li S."/>
            <person name="Che Y."/>
            <person name="Ortiz-Lopez F.J."/>
            <person name="Bills G.F."/>
            <person name="Liu X."/>
            <person name="An Z."/>
        </authorList>
    </citation>
    <scope>NUCLEOTIDE SEQUENCE [LARGE SCALE GENOMIC DNA]</scope>
    <source>
        <strain evidence="5">ATCC 20868 / MF5171</strain>
    </source>
</reference>
<feature type="region of interest" description="Disordered" evidence="2">
    <location>
        <begin position="612"/>
        <end position="638"/>
    </location>
</feature>
<dbReference type="PANTHER" id="PTHR47840">
    <property type="entry name" value="ZN(II)2CYS6 TRANSCRIPTION FACTOR (EUROFUNG)-RELATED"/>
    <property type="match status" value="1"/>
</dbReference>
<dbReference type="KEGG" id="glz:GLAREA_07188"/>
<dbReference type="SUPFAM" id="SSF57701">
    <property type="entry name" value="Zn2/Cys6 DNA-binding domain"/>
    <property type="match status" value="1"/>
</dbReference>
<keyword evidence="5" id="KW-1185">Reference proteome</keyword>
<evidence type="ECO:0000256" key="2">
    <source>
        <dbReference type="SAM" id="MobiDB-lite"/>
    </source>
</evidence>
<protein>
    <submittedName>
        <fullName evidence="4">TPA: Putative Zn(II)2Cys6 transcription factor (Eurofung)</fullName>
    </submittedName>
</protein>
<dbReference type="InterPro" id="IPR001138">
    <property type="entry name" value="Zn2Cys6_DnaBD"/>
</dbReference>
<dbReference type="CDD" id="cd12148">
    <property type="entry name" value="fungal_TF_MHR"/>
    <property type="match status" value="1"/>
</dbReference>
<keyword evidence="1" id="KW-0539">Nucleus</keyword>
<accession>S3D8X9</accession>
<dbReference type="PANTHER" id="PTHR47840:SF3">
    <property type="entry name" value="ZN(II)2CYS6 TRANSCRIPTION FACTOR (EUROFUNG)"/>
    <property type="match status" value="1"/>
</dbReference>
<dbReference type="RefSeq" id="XP_008079327.1">
    <property type="nucleotide sequence ID" value="XM_008081136.1"/>
</dbReference>
<dbReference type="GeneID" id="19466241"/>
<sequence length="696" mass="78442">MSEDQTLKKAREGTKSCTECRRRKVRCIRVPENAQACRRCEERASECVAQRYSAQPVHSHKLSSRDRIAKLEMKVASLSKTICDIEMKLGNVPVRVSEEIPTLAESSPETYESDGESTLSDVLALEPPSHIHSLFQNDWLNVDTNRQDDQLNDHQTRPTAILLNKARHALQKAIPLKYEVSQITGSGSIWLDFFHNLFPQPFALKSAQEILDCYEEMCKPDIDAISLATWLMTIAITAHQVPPRCGNQSASPDRFQSYSKFSQKVSEIVESTLISHDSVVSTVNGLGMAINFVRLQMSRGNLQKAWLRLRHFISIAELMGLPNACQAVQSSQCDGPDFDTQHQMAQLWELFCSIDGLSGIVLNMPPCINPCQRPKPPPLTVDGVVQPRAYISRLIAITTKIHYRQDLTVTRASAAELYASALDRDRELKVLVSQTPKSWWVGASKNVVPDHIVQFFHYCISMRVHLPFGTREDPDKEYAYSCLTCRDDCESVIQLYIFLRRELPGGIFIAQRLDLQAFIATVILLLVTHVSPSTNLQHSPINQDNIDSQVTQVIELMDARSKNTMGFQFARRCIRSIRSLKELLQDNDKSRVKELTLKVPLLGKVYVRRNTSSLPTQDTQTQPPLATSMDPNVGSQDDQLLTSQEDGFAPFNADDPVASDFQWQAMEELPWELLTRQIEDQYGGLFQDAFMTDGAG</sequence>
<proteinExistence type="predicted"/>
<feature type="domain" description="Zn(2)-C6 fungal-type" evidence="3">
    <location>
        <begin position="16"/>
        <end position="49"/>
    </location>
</feature>
<dbReference type="CDD" id="cd00067">
    <property type="entry name" value="GAL4"/>
    <property type="match status" value="1"/>
</dbReference>
<organism evidence="4 5">
    <name type="scientific">Glarea lozoyensis (strain ATCC 20868 / MF5171)</name>
    <dbReference type="NCBI Taxonomy" id="1116229"/>
    <lineage>
        <taxon>Eukaryota</taxon>
        <taxon>Fungi</taxon>
        <taxon>Dikarya</taxon>
        <taxon>Ascomycota</taxon>
        <taxon>Pezizomycotina</taxon>
        <taxon>Leotiomycetes</taxon>
        <taxon>Helotiales</taxon>
        <taxon>Helotiaceae</taxon>
        <taxon>Glarea</taxon>
    </lineage>
</organism>
<dbReference type="InterPro" id="IPR036864">
    <property type="entry name" value="Zn2-C6_fun-type_DNA-bd_sf"/>
</dbReference>
<dbReference type="HOGENOM" id="CLU_004804_2_1_1"/>
<dbReference type="PROSITE" id="PS50048">
    <property type="entry name" value="ZN2_CY6_FUNGAL_2"/>
    <property type="match status" value="1"/>
</dbReference>
<dbReference type="GO" id="GO:0008270">
    <property type="term" value="F:zinc ion binding"/>
    <property type="evidence" value="ECO:0007669"/>
    <property type="project" value="InterPro"/>
</dbReference>
<evidence type="ECO:0000313" key="4">
    <source>
        <dbReference type="EMBL" id="EPE34175.1"/>
    </source>
</evidence>
<dbReference type="OMA" id="LPCMDAC"/>
<dbReference type="GO" id="GO:0000981">
    <property type="term" value="F:DNA-binding transcription factor activity, RNA polymerase II-specific"/>
    <property type="evidence" value="ECO:0007669"/>
    <property type="project" value="InterPro"/>
</dbReference>
<dbReference type="OrthoDB" id="6509908at2759"/>
<dbReference type="Proteomes" id="UP000016922">
    <property type="component" value="Unassembled WGS sequence"/>
</dbReference>
<dbReference type="eggNOG" id="ENOG502SKTD">
    <property type="taxonomic scope" value="Eukaryota"/>
</dbReference>
<dbReference type="EMBL" id="KE145357">
    <property type="protein sequence ID" value="EPE34175.1"/>
    <property type="molecule type" value="Genomic_DNA"/>
</dbReference>
<evidence type="ECO:0000259" key="3">
    <source>
        <dbReference type="PROSITE" id="PS50048"/>
    </source>
</evidence>